<evidence type="ECO:0000256" key="3">
    <source>
        <dbReference type="ARBA" id="ARBA00022989"/>
    </source>
</evidence>
<name>T1FKX3_HELRO</name>
<dbReference type="CDD" id="cd00637">
    <property type="entry name" value="7tm_classA_rhodopsin-like"/>
    <property type="match status" value="1"/>
</dbReference>
<evidence type="ECO:0000256" key="4">
    <source>
        <dbReference type="ARBA" id="ARBA00023136"/>
    </source>
</evidence>
<evidence type="ECO:0000313" key="9">
    <source>
        <dbReference type="EnsemblMetazoa" id="HelroP184291"/>
    </source>
</evidence>
<accession>T1FKX3</accession>
<dbReference type="Gene3D" id="1.20.1070.10">
    <property type="entry name" value="Rhodopsin 7-helix transmembrane proteins"/>
    <property type="match status" value="1"/>
</dbReference>
<protein>
    <recommendedName>
        <fullName evidence="7">G-protein coupled receptors family 1 profile domain-containing protein</fullName>
    </recommendedName>
</protein>
<keyword evidence="10" id="KW-1185">Reference proteome</keyword>
<dbReference type="SUPFAM" id="SSF81321">
    <property type="entry name" value="Family A G protein-coupled receptor-like"/>
    <property type="match status" value="1"/>
</dbReference>
<gene>
    <name evidence="9" type="primary">20209472</name>
    <name evidence="8" type="ORF">HELRODRAFT_184291</name>
</gene>
<dbReference type="AlphaFoldDB" id="T1FKX3"/>
<feature type="transmembrane region" description="Helical" evidence="6">
    <location>
        <begin position="149"/>
        <end position="172"/>
    </location>
</feature>
<dbReference type="EMBL" id="AMQM01009595">
    <property type="status" value="NOT_ANNOTATED_CDS"/>
    <property type="molecule type" value="Genomic_DNA"/>
</dbReference>
<dbReference type="PANTHER" id="PTHR45698:SF1">
    <property type="entry name" value="TRACE AMINE-ASSOCIATED RECEPTOR 13C-LIKE"/>
    <property type="match status" value="1"/>
</dbReference>
<evidence type="ECO:0000259" key="7">
    <source>
        <dbReference type="PROSITE" id="PS50262"/>
    </source>
</evidence>
<evidence type="ECO:0000256" key="5">
    <source>
        <dbReference type="SAM" id="MobiDB-lite"/>
    </source>
</evidence>
<dbReference type="GO" id="GO:0016020">
    <property type="term" value="C:membrane"/>
    <property type="evidence" value="ECO:0007669"/>
    <property type="project" value="UniProtKB-SubCell"/>
</dbReference>
<dbReference type="PANTHER" id="PTHR45698">
    <property type="entry name" value="TRACE AMINE-ASSOCIATED RECEPTOR 19N-RELATED"/>
    <property type="match status" value="1"/>
</dbReference>
<reference evidence="8 10" key="2">
    <citation type="journal article" date="2013" name="Nature">
        <title>Insights into bilaterian evolution from three spiralian genomes.</title>
        <authorList>
            <person name="Simakov O."/>
            <person name="Marletaz F."/>
            <person name="Cho S.J."/>
            <person name="Edsinger-Gonzales E."/>
            <person name="Havlak P."/>
            <person name="Hellsten U."/>
            <person name="Kuo D.H."/>
            <person name="Larsson T."/>
            <person name="Lv J."/>
            <person name="Arendt D."/>
            <person name="Savage R."/>
            <person name="Osoegawa K."/>
            <person name="de Jong P."/>
            <person name="Grimwood J."/>
            <person name="Chapman J.A."/>
            <person name="Shapiro H."/>
            <person name="Aerts A."/>
            <person name="Otillar R.P."/>
            <person name="Terry A.Y."/>
            <person name="Boore J.L."/>
            <person name="Grigoriev I.V."/>
            <person name="Lindberg D.R."/>
            <person name="Seaver E.C."/>
            <person name="Weisblat D.A."/>
            <person name="Putnam N.H."/>
            <person name="Rokhsar D.S."/>
        </authorList>
    </citation>
    <scope>NUCLEOTIDE SEQUENCE</scope>
</reference>
<dbReference type="CTD" id="20209472"/>
<reference evidence="10" key="1">
    <citation type="submission" date="2012-12" db="EMBL/GenBank/DDBJ databases">
        <authorList>
            <person name="Hellsten U."/>
            <person name="Grimwood J."/>
            <person name="Chapman J.A."/>
            <person name="Shapiro H."/>
            <person name="Aerts A."/>
            <person name="Otillar R.P."/>
            <person name="Terry A.Y."/>
            <person name="Boore J.L."/>
            <person name="Simakov O."/>
            <person name="Marletaz F."/>
            <person name="Cho S.-J."/>
            <person name="Edsinger-Gonzales E."/>
            <person name="Havlak P."/>
            <person name="Kuo D.-H."/>
            <person name="Larsson T."/>
            <person name="Lv J."/>
            <person name="Arendt D."/>
            <person name="Savage R."/>
            <person name="Osoegawa K."/>
            <person name="de Jong P."/>
            <person name="Lindberg D.R."/>
            <person name="Seaver E.C."/>
            <person name="Weisblat D.A."/>
            <person name="Putnam N.H."/>
            <person name="Grigoriev I.V."/>
            <person name="Rokhsar D.S."/>
        </authorList>
    </citation>
    <scope>NUCLEOTIDE SEQUENCE</scope>
</reference>
<dbReference type="KEGG" id="hro:HELRODRAFT_184291"/>
<proteinExistence type="predicted"/>
<evidence type="ECO:0000313" key="8">
    <source>
        <dbReference type="EMBL" id="ESO02970.1"/>
    </source>
</evidence>
<feature type="domain" description="G-protein coupled receptors family 1 profile" evidence="7">
    <location>
        <begin position="128"/>
        <end position="218"/>
    </location>
</feature>
<dbReference type="HOGENOM" id="CLU_1269667_0_0_1"/>
<sequence>TKINNNFTPKTLNTNNDVTAINVNNNNINKDHEISRENGFVLAKNSANILTQNVTPYYRATFLAAIVINSSRSSNNNHNHSSNTNTTASHKSNDTTSQTEAPPLITAPVLRPEIYILFTTIGVLGSVSNLFVISVIIAYKPMRKQISSYYIFAQSFTDAAVALSLLVTTVHMDGGTWTYVKGNIWDEIVCRLWLTRMPLWASLVSSAYIVIAITIERL</sequence>
<dbReference type="EMBL" id="KB096677">
    <property type="protein sequence ID" value="ESO02970.1"/>
    <property type="molecule type" value="Genomic_DNA"/>
</dbReference>
<keyword evidence="4 6" id="KW-0472">Membrane</keyword>
<organism evidence="9 10">
    <name type="scientific">Helobdella robusta</name>
    <name type="common">Californian leech</name>
    <dbReference type="NCBI Taxonomy" id="6412"/>
    <lineage>
        <taxon>Eukaryota</taxon>
        <taxon>Metazoa</taxon>
        <taxon>Spiralia</taxon>
        <taxon>Lophotrochozoa</taxon>
        <taxon>Annelida</taxon>
        <taxon>Clitellata</taxon>
        <taxon>Hirudinea</taxon>
        <taxon>Rhynchobdellida</taxon>
        <taxon>Glossiphoniidae</taxon>
        <taxon>Helobdella</taxon>
    </lineage>
</organism>
<feature type="transmembrane region" description="Helical" evidence="6">
    <location>
        <begin position="114"/>
        <end position="137"/>
    </location>
</feature>
<dbReference type="OrthoDB" id="10042731at2759"/>
<feature type="compositionally biased region" description="Low complexity" evidence="5">
    <location>
        <begin position="74"/>
        <end position="90"/>
    </location>
</feature>
<dbReference type="EnsemblMetazoa" id="HelroT184291">
    <property type="protein sequence ID" value="HelroP184291"/>
    <property type="gene ID" value="HelroG184291"/>
</dbReference>
<dbReference type="InterPro" id="IPR017452">
    <property type="entry name" value="GPCR_Rhodpsn_7TM"/>
</dbReference>
<keyword evidence="3 6" id="KW-1133">Transmembrane helix</keyword>
<evidence type="ECO:0000256" key="1">
    <source>
        <dbReference type="ARBA" id="ARBA00004370"/>
    </source>
</evidence>
<feature type="region of interest" description="Disordered" evidence="5">
    <location>
        <begin position="74"/>
        <end position="100"/>
    </location>
</feature>
<dbReference type="RefSeq" id="XP_009018929.1">
    <property type="nucleotide sequence ID" value="XM_009020681.1"/>
</dbReference>
<feature type="transmembrane region" description="Helical" evidence="6">
    <location>
        <begin position="192"/>
        <end position="215"/>
    </location>
</feature>
<dbReference type="InParanoid" id="T1FKX3"/>
<keyword evidence="2 6" id="KW-0812">Transmembrane</keyword>
<dbReference type="Proteomes" id="UP000015101">
    <property type="component" value="Unassembled WGS sequence"/>
</dbReference>
<evidence type="ECO:0000313" key="10">
    <source>
        <dbReference type="Proteomes" id="UP000015101"/>
    </source>
</evidence>
<evidence type="ECO:0000256" key="6">
    <source>
        <dbReference type="SAM" id="Phobius"/>
    </source>
</evidence>
<reference evidence="9" key="3">
    <citation type="submission" date="2015-06" db="UniProtKB">
        <authorList>
            <consortium name="EnsemblMetazoa"/>
        </authorList>
    </citation>
    <scope>IDENTIFICATION</scope>
</reference>
<dbReference type="PROSITE" id="PS50262">
    <property type="entry name" value="G_PROTEIN_RECEP_F1_2"/>
    <property type="match status" value="1"/>
</dbReference>
<comment type="subcellular location">
    <subcellularLocation>
        <location evidence="1">Membrane</location>
    </subcellularLocation>
</comment>
<evidence type="ECO:0000256" key="2">
    <source>
        <dbReference type="ARBA" id="ARBA00022692"/>
    </source>
</evidence>
<dbReference type="GeneID" id="20209472"/>